<reference evidence="1" key="1">
    <citation type="submission" date="2021-06" db="EMBL/GenBank/DDBJ databases">
        <authorList>
            <person name="Kallberg Y."/>
            <person name="Tangrot J."/>
            <person name="Rosling A."/>
        </authorList>
    </citation>
    <scope>NUCLEOTIDE SEQUENCE</scope>
    <source>
        <strain evidence="1">IL203A</strain>
    </source>
</reference>
<protein>
    <submittedName>
        <fullName evidence="1">14575_t:CDS:1</fullName>
    </submittedName>
</protein>
<gene>
    <name evidence="1" type="ORF">DHETER_LOCUS3082</name>
</gene>
<sequence>MQSFLSMPNFNKTFFFKEPQTLYEKFSNAFAYYKQVSLCNSHPNRQQLMKDCNLAWKQIKKENKIVIDEKIRSYFNSIPSHIYCHQSKFTLCNMNNSSSSFLPNNTLLIHASLQREDKLPKNAEMQLKKLKRHAQAQARLEEKKAKMLEEGIVENMINLKGHQQQ</sequence>
<proteinExistence type="predicted"/>
<name>A0ACA9L0I4_9GLOM</name>
<evidence type="ECO:0000313" key="2">
    <source>
        <dbReference type="Proteomes" id="UP000789702"/>
    </source>
</evidence>
<comment type="caution">
    <text evidence="1">The sequence shown here is derived from an EMBL/GenBank/DDBJ whole genome shotgun (WGS) entry which is preliminary data.</text>
</comment>
<keyword evidence="2" id="KW-1185">Reference proteome</keyword>
<dbReference type="EMBL" id="CAJVPU010002532">
    <property type="protein sequence ID" value="CAG8502718.1"/>
    <property type="molecule type" value="Genomic_DNA"/>
</dbReference>
<evidence type="ECO:0000313" key="1">
    <source>
        <dbReference type="EMBL" id="CAG8502718.1"/>
    </source>
</evidence>
<accession>A0ACA9L0I4</accession>
<organism evidence="1 2">
    <name type="scientific">Dentiscutata heterogama</name>
    <dbReference type="NCBI Taxonomy" id="1316150"/>
    <lineage>
        <taxon>Eukaryota</taxon>
        <taxon>Fungi</taxon>
        <taxon>Fungi incertae sedis</taxon>
        <taxon>Mucoromycota</taxon>
        <taxon>Glomeromycotina</taxon>
        <taxon>Glomeromycetes</taxon>
        <taxon>Diversisporales</taxon>
        <taxon>Gigasporaceae</taxon>
        <taxon>Dentiscutata</taxon>
    </lineage>
</organism>
<dbReference type="Proteomes" id="UP000789702">
    <property type="component" value="Unassembled WGS sequence"/>
</dbReference>